<evidence type="ECO:0000256" key="3">
    <source>
        <dbReference type="ARBA" id="ARBA00022475"/>
    </source>
</evidence>
<keyword evidence="2" id="KW-0813">Transport</keyword>
<dbReference type="Proteomes" id="UP001499987">
    <property type="component" value="Unassembled WGS sequence"/>
</dbReference>
<sequence length="421" mass="42484">MTTTSTGAPAASRASSRLLHPDPTVRRLAAITLVNTLGNGLFMTLGALYFTRMLGLPAAQVGIGLTAAGLCGVLIGVPAGRAADRWGTKPVLLALVGAEAVGTACYPLVSGFTAFVLLACAVTATDRGTATVRNALYAEVLPPDRRVAGRAYLRVVTNVGIGVGTGIAALVLVADTRGAYTAAILADVATFVAVFAMYALLPTPQAGPRGTADESAPRTGSALRNLPYLVVAGLAGVLGLQFAMIEVGVPLWIVDHTEAPRVLVACTLVVNTILVVALQVRATRGTEEPTAAARIFRRGGLLVALSCAAFALAGGLPAWAAVLVLLAGASLQALGEVLGQAAGWALGYDLAEEGAHGEYQGVFNTGFSAAMMLGPVLITTAVIGHGTLGWAALAGLFAAASAAMVPAVGWALRRKAAAAAA</sequence>
<accession>A0ABN1TLP8</accession>
<proteinExistence type="predicted"/>
<feature type="transmembrane region" description="Helical" evidence="7">
    <location>
        <begin position="228"/>
        <end position="253"/>
    </location>
</feature>
<keyword evidence="5 7" id="KW-1133">Transmembrane helix</keyword>
<keyword evidence="9" id="KW-1185">Reference proteome</keyword>
<feature type="transmembrane region" description="Helical" evidence="7">
    <location>
        <begin position="179"/>
        <end position="201"/>
    </location>
</feature>
<organism evidence="8 9">
    <name type="scientific">Kitasatospora arboriphila</name>
    <dbReference type="NCBI Taxonomy" id="258052"/>
    <lineage>
        <taxon>Bacteria</taxon>
        <taxon>Bacillati</taxon>
        <taxon>Actinomycetota</taxon>
        <taxon>Actinomycetes</taxon>
        <taxon>Kitasatosporales</taxon>
        <taxon>Streptomycetaceae</taxon>
        <taxon>Kitasatospora</taxon>
    </lineage>
</organism>
<evidence type="ECO:0000256" key="4">
    <source>
        <dbReference type="ARBA" id="ARBA00022692"/>
    </source>
</evidence>
<evidence type="ECO:0000313" key="9">
    <source>
        <dbReference type="Proteomes" id="UP001499987"/>
    </source>
</evidence>
<feature type="transmembrane region" description="Helical" evidence="7">
    <location>
        <begin position="62"/>
        <end position="80"/>
    </location>
</feature>
<dbReference type="Pfam" id="PF07690">
    <property type="entry name" value="MFS_1"/>
    <property type="match status" value="1"/>
</dbReference>
<dbReference type="PANTHER" id="PTHR23517:SF2">
    <property type="entry name" value="MULTIDRUG RESISTANCE PROTEIN MDTH"/>
    <property type="match status" value="1"/>
</dbReference>
<comment type="caution">
    <text evidence="8">The sequence shown here is derived from an EMBL/GenBank/DDBJ whole genome shotgun (WGS) entry which is preliminary data.</text>
</comment>
<reference evidence="8 9" key="1">
    <citation type="journal article" date="2019" name="Int. J. Syst. Evol. Microbiol.">
        <title>The Global Catalogue of Microorganisms (GCM) 10K type strain sequencing project: providing services to taxonomists for standard genome sequencing and annotation.</title>
        <authorList>
            <consortium name="The Broad Institute Genomics Platform"/>
            <consortium name="The Broad Institute Genome Sequencing Center for Infectious Disease"/>
            <person name="Wu L."/>
            <person name="Ma J."/>
        </authorList>
    </citation>
    <scope>NUCLEOTIDE SEQUENCE [LARGE SCALE GENOMIC DNA]</scope>
    <source>
        <strain evidence="8 9">JCM 13002</strain>
    </source>
</reference>
<keyword evidence="6 7" id="KW-0472">Membrane</keyword>
<keyword evidence="3" id="KW-1003">Cell membrane</keyword>
<feature type="transmembrane region" description="Helical" evidence="7">
    <location>
        <begin position="301"/>
        <end position="327"/>
    </location>
</feature>
<protein>
    <submittedName>
        <fullName evidence="8">MFS transporter</fullName>
    </submittedName>
</protein>
<feature type="transmembrane region" description="Helical" evidence="7">
    <location>
        <begin position="390"/>
        <end position="412"/>
    </location>
</feature>
<dbReference type="RefSeq" id="WP_344625087.1">
    <property type="nucleotide sequence ID" value="NZ_BAAALD010000038.1"/>
</dbReference>
<feature type="transmembrane region" description="Helical" evidence="7">
    <location>
        <begin position="100"/>
        <end position="124"/>
    </location>
</feature>
<feature type="transmembrane region" description="Helical" evidence="7">
    <location>
        <begin position="363"/>
        <end position="384"/>
    </location>
</feature>
<feature type="transmembrane region" description="Helical" evidence="7">
    <location>
        <begin position="28"/>
        <end position="50"/>
    </location>
</feature>
<dbReference type="EMBL" id="BAAALD010000038">
    <property type="protein sequence ID" value="GAA1092875.1"/>
    <property type="molecule type" value="Genomic_DNA"/>
</dbReference>
<dbReference type="InterPro" id="IPR050171">
    <property type="entry name" value="MFS_Transporters"/>
</dbReference>
<dbReference type="Gene3D" id="1.20.1250.20">
    <property type="entry name" value="MFS general substrate transporter like domains"/>
    <property type="match status" value="1"/>
</dbReference>
<dbReference type="PANTHER" id="PTHR23517">
    <property type="entry name" value="RESISTANCE PROTEIN MDTM, PUTATIVE-RELATED-RELATED"/>
    <property type="match status" value="1"/>
</dbReference>
<feature type="transmembrane region" description="Helical" evidence="7">
    <location>
        <begin position="333"/>
        <end position="351"/>
    </location>
</feature>
<dbReference type="SUPFAM" id="SSF103473">
    <property type="entry name" value="MFS general substrate transporter"/>
    <property type="match status" value="1"/>
</dbReference>
<keyword evidence="4 7" id="KW-0812">Transmembrane</keyword>
<evidence type="ECO:0000313" key="8">
    <source>
        <dbReference type="EMBL" id="GAA1092875.1"/>
    </source>
</evidence>
<dbReference type="InterPro" id="IPR036259">
    <property type="entry name" value="MFS_trans_sf"/>
</dbReference>
<evidence type="ECO:0000256" key="7">
    <source>
        <dbReference type="SAM" id="Phobius"/>
    </source>
</evidence>
<evidence type="ECO:0000256" key="5">
    <source>
        <dbReference type="ARBA" id="ARBA00022989"/>
    </source>
</evidence>
<evidence type="ECO:0000256" key="1">
    <source>
        <dbReference type="ARBA" id="ARBA00004651"/>
    </source>
</evidence>
<name>A0ABN1TLP8_9ACTN</name>
<feature type="transmembrane region" description="Helical" evidence="7">
    <location>
        <begin position="151"/>
        <end position="173"/>
    </location>
</feature>
<comment type="subcellular location">
    <subcellularLocation>
        <location evidence="1">Cell membrane</location>
        <topology evidence="1">Multi-pass membrane protein</topology>
    </subcellularLocation>
</comment>
<evidence type="ECO:0000256" key="2">
    <source>
        <dbReference type="ARBA" id="ARBA00022448"/>
    </source>
</evidence>
<dbReference type="InterPro" id="IPR011701">
    <property type="entry name" value="MFS"/>
</dbReference>
<gene>
    <name evidence="8" type="ORF">GCM10009663_40770</name>
</gene>
<evidence type="ECO:0000256" key="6">
    <source>
        <dbReference type="ARBA" id="ARBA00023136"/>
    </source>
</evidence>
<feature type="transmembrane region" description="Helical" evidence="7">
    <location>
        <begin position="259"/>
        <end position="280"/>
    </location>
</feature>